<dbReference type="Pfam" id="PF13468">
    <property type="entry name" value="Glyoxalase_3"/>
    <property type="match status" value="1"/>
</dbReference>
<reference evidence="2 3" key="1">
    <citation type="submission" date="2017-03" db="EMBL/GenBank/DDBJ databases">
        <authorList>
            <person name="Afonso C.L."/>
            <person name="Miller P.J."/>
            <person name="Scott M.A."/>
            <person name="Spackman E."/>
            <person name="Goraichik I."/>
            <person name="Dimitrov K.M."/>
            <person name="Suarez D.L."/>
            <person name="Swayne D.E."/>
        </authorList>
    </citation>
    <scope>NUCLEOTIDE SEQUENCE [LARGE SCALE GENOMIC DNA]</scope>
    <source>
        <strain evidence="2 3">CECT 8397</strain>
    </source>
</reference>
<dbReference type="Gene3D" id="3.10.180.10">
    <property type="entry name" value="2,3-Dihydroxybiphenyl 1,2-Dioxygenase, domain 1"/>
    <property type="match status" value="1"/>
</dbReference>
<dbReference type="EMBL" id="FWFT01000003">
    <property type="protein sequence ID" value="SLN39639.1"/>
    <property type="molecule type" value="Genomic_DNA"/>
</dbReference>
<gene>
    <name evidence="2" type="ORF">PSJ8397_01962</name>
</gene>
<protein>
    <recommendedName>
        <fullName evidence="1">Glyoxalase-like domain-containing protein</fullName>
    </recommendedName>
</protein>
<feature type="domain" description="Glyoxalase-like" evidence="1">
    <location>
        <begin position="3"/>
        <end position="168"/>
    </location>
</feature>
<dbReference type="AlphaFoldDB" id="A0A1Y5SFI4"/>
<evidence type="ECO:0000313" key="3">
    <source>
        <dbReference type="Proteomes" id="UP000193623"/>
    </source>
</evidence>
<dbReference type="RefSeq" id="WP_085864402.1">
    <property type="nucleotide sequence ID" value="NZ_FWFT01000003.1"/>
</dbReference>
<evidence type="ECO:0000313" key="2">
    <source>
        <dbReference type="EMBL" id="SLN39639.1"/>
    </source>
</evidence>
<dbReference type="OrthoDB" id="8451710at2"/>
<sequence>MRLDHLAIAAETLDEGVAWAEDRLGVSMRPGGQHLHFGTHNRLLGVSDGIYLEVIAVDPTVTPDRPRWFGLDAFSGPPRLANWICEPDDFDDWLRHGMEAVPMARGDLRWDMGAPPDGTLPMEGGFPTVLRWHTDTPPGQSLPPSGCTLERLTVRHPQADALRAEVAQALSDARVVFETAAEVSLSADMQTPRGRVTL</sequence>
<keyword evidence="3" id="KW-1185">Reference proteome</keyword>
<proteinExistence type="predicted"/>
<name>A0A1Y5SFI4_9RHOB</name>
<dbReference type="Proteomes" id="UP000193623">
    <property type="component" value="Unassembled WGS sequence"/>
</dbReference>
<dbReference type="InterPro" id="IPR025870">
    <property type="entry name" value="Glyoxalase-like_dom"/>
</dbReference>
<accession>A0A1Y5SFI4</accession>
<evidence type="ECO:0000259" key="1">
    <source>
        <dbReference type="Pfam" id="PF13468"/>
    </source>
</evidence>
<organism evidence="2 3">
    <name type="scientific">Pseudooctadecabacter jejudonensis</name>
    <dbReference type="NCBI Taxonomy" id="1391910"/>
    <lineage>
        <taxon>Bacteria</taxon>
        <taxon>Pseudomonadati</taxon>
        <taxon>Pseudomonadota</taxon>
        <taxon>Alphaproteobacteria</taxon>
        <taxon>Rhodobacterales</taxon>
        <taxon>Paracoccaceae</taxon>
        <taxon>Pseudooctadecabacter</taxon>
    </lineage>
</organism>
<dbReference type="InterPro" id="IPR029068">
    <property type="entry name" value="Glyas_Bleomycin-R_OHBP_Dase"/>
</dbReference>